<protein>
    <submittedName>
        <fullName evidence="4">Ankyrin repeat protein, putative</fullName>
    </submittedName>
</protein>
<dbReference type="SUPFAM" id="SSF48403">
    <property type="entry name" value="Ankyrin repeat"/>
    <property type="match status" value="1"/>
</dbReference>
<dbReference type="EMBL" id="DS114560">
    <property type="protein sequence ID" value="EAX86840.1"/>
    <property type="molecule type" value="Genomic_DNA"/>
</dbReference>
<keyword evidence="2 3" id="KW-0040">ANK repeat</keyword>
<dbReference type="VEuPathDB" id="TrichDB:TVAGG3_0188190"/>
<organism evidence="4 5">
    <name type="scientific">Trichomonas vaginalis (strain ATCC PRA-98 / G3)</name>
    <dbReference type="NCBI Taxonomy" id="412133"/>
    <lineage>
        <taxon>Eukaryota</taxon>
        <taxon>Metamonada</taxon>
        <taxon>Parabasalia</taxon>
        <taxon>Trichomonadida</taxon>
        <taxon>Trichomonadidae</taxon>
        <taxon>Trichomonas</taxon>
    </lineage>
</organism>
<reference evidence="4" key="2">
    <citation type="journal article" date="2007" name="Science">
        <title>Draft genome sequence of the sexually transmitted pathogen Trichomonas vaginalis.</title>
        <authorList>
            <person name="Carlton J.M."/>
            <person name="Hirt R.P."/>
            <person name="Silva J.C."/>
            <person name="Delcher A.L."/>
            <person name="Schatz M."/>
            <person name="Zhao Q."/>
            <person name="Wortman J.R."/>
            <person name="Bidwell S.L."/>
            <person name="Alsmark U.C.M."/>
            <person name="Besteiro S."/>
            <person name="Sicheritz-Ponten T."/>
            <person name="Noel C.J."/>
            <person name="Dacks J.B."/>
            <person name="Foster P.G."/>
            <person name="Simillion C."/>
            <person name="Van de Peer Y."/>
            <person name="Miranda-Saavedra D."/>
            <person name="Barton G.J."/>
            <person name="Westrop G.D."/>
            <person name="Mueller S."/>
            <person name="Dessi D."/>
            <person name="Fiori P.L."/>
            <person name="Ren Q."/>
            <person name="Paulsen I."/>
            <person name="Zhang H."/>
            <person name="Bastida-Corcuera F.D."/>
            <person name="Simoes-Barbosa A."/>
            <person name="Brown M.T."/>
            <person name="Hayes R.D."/>
            <person name="Mukherjee M."/>
            <person name="Okumura C.Y."/>
            <person name="Schneider R."/>
            <person name="Smith A.J."/>
            <person name="Vanacova S."/>
            <person name="Villalvazo M."/>
            <person name="Haas B.J."/>
            <person name="Pertea M."/>
            <person name="Feldblyum T.V."/>
            <person name="Utterback T.R."/>
            <person name="Shu C.L."/>
            <person name="Osoegawa K."/>
            <person name="de Jong P.J."/>
            <person name="Hrdy I."/>
            <person name="Horvathova L."/>
            <person name="Zubacova Z."/>
            <person name="Dolezal P."/>
            <person name="Malik S.B."/>
            <person name="Logsdon J.M. Jr."/>
            <person name="Henze K."/>
            <person name="Gupta A."/>
            <person name="Wang C.C."/>
            <person name="Dunne R.L."/>
            <person name="Upcroft J.A."/>
            <person name="Upcroft P."/>
            <person name="White O."/>
            <person name="Salzberg S.L."/>
            <person name="Tang P."/>
            <person name="Chiu C.-H."/>
            <person name="Lee Y.-S."/>
            <person name="Embley T.M."/>
            <person name="Coombs G.H."/>
            <person name="Mottram J.C."/>
            <person name="Tachezy J."/>
            <person name="Fraser-Liggett C.M."/>
            <person name="Johnson P.J."/>
        </authorList>
    </citation>
    <scope>NUCLEOTIDE SEQUENCE [LARGE SCALE GENOMIC DNA]</scope>
    <source>
        <strain evidence="4">G3</strain>
    </source>
</reference>
<dbReference type="Pfam" id="PF12796">
    <property type="entry name" value="Ank_2"/>
    <property type="match status" value="1"/>
</dbReference>
<dbReference type="PANTHER" id="PTHR24188:SF29">
    <property type="entry name" value="GH09064P"/>
    <property type="match status" value="1"/>
</dbReference>
<keyword evidence="1" id="KW-0677">Repeat</keyword>
<dbReference type="KEGG" id="tva:4744487"/>
<proteinExistence type="predicted"/>
<evidence type="ECO:0000313" key="4">
    <source>
        <dbReference type="EMBL" id="EAX86840.1"/>
    </source>
</evidence>
<dbReference type="PANTHER" id="PTHR24188">
    <property type="entry name" value="ANKYRIN REPEAT PROTEIN"/>
    <property type="match status" value="1"/>
</dbReference>
<evidence type="ECO:0000256" key="1">
    <source>
        <dbReference type="ARBA" id="ARBA00022737"/>
    </source>
</evidence>
<dbReference type="InParanoid" id="A2G7M9"/>
<dbReference type="InterPro" id="IPR036770">
    <property type="entry name" value="Ankyrin_rpt-contain_sf"/>
</dbReference>
<name>A2G7M9_TRIV3</name>
<dbReference type="STRING" id="5722.A2G7M9"/>
<dbReference type="eggNOG" id="KOG4412">
    <property type="taxonomic scope" value="Eukaryota"/>
</dbReference>
<evidence type="ECO:0000256" key="3">
    <source>
        <dbReference type="PROSITE-ProRule" id="PRU00023"/>
    </source>
</evidence>
<feature type="repeat" description="ANK" evidence="3">
    <location>
        <begin position="182"/>
        <end position="214"/>
    </location>
</feature>
<dbReference type="RefSeq" id="XP_001299770.1">
    <property type="nucleotide sequence ID" value="XM_001299769.1"/>
</dbReference>
<dbReference type="InterPro" id="IPR002110">
    <property type="entry name" value="Ankyrin_rpt"/>
</dbReference>
<dbReference type="Gene3D" id="1.25.40.20">
    <property type="entry name" value="Ankyrin repeat-containing domain"/>
    <property type="match status" value="2"/>
</dbReference>
<dbReference type="AlphaFoldDB" id="A2G7M9"/>
<reference evidence="4" key="1">
    <citation type="submission" date="2006-10" db="EMBL/GenBank/DDBJ databases">
        <authorList>
            <person name="Amadeo P."/>
            <person name="Zhao Q."/>
            <person name="Wortman J."/>
            <person name="Fraser-Liggett C."/>
            <person name="Carlton J."/>
        </authorList>
    </citation>
    <scope>NUCLEOTIDE SEQUENCE</scope>
    <source>
        <strain evidence="4">G3</strain>
    </source>
</reference>
<gene>
    <name evidence="4" type="ORF">TVAG_452820</name>
</gene>
<evidence type="ECO:0000313" key="5">
    <source>
        <dbReference type="Proteomes" id="UP000001542"/>
    </source>
</evidence>
<sequence>MSEDITQKIENAAAHISDYIKEGNFFNTFGIEDIEKIMKISNLTANEFATLVRQSHDVIKSNELYVCARNANISIQNFEDVISILNSIKEHMNFGILNGIVDFLNRNANEVESLKSQIIQIKEEYNMKEYLPKILELKKSNDFKKTYAFLEELSTQGNKQIFSKACEEGLWLKQKKGFLNRDVRNVFHIACERGNLQLVKYLISAGADKDKKDNSEHSPLLTAVHFDHRDIVQYLVSIGADKDAPDDYGQTPLFYASRQGQLEILQYLISVGANLEAKDKNDDTPLSVAKNATIRDYLVSVGAK</sequence>
<dbReference type="PROSITE" id="PS50297">
    <property type="entry name" value="ANK_REP_REGION"/>
    <property type="match status" value="3"/>
</dbReference>
<dbReference type="PROSITE" id="PS50088">
    <property type="entry name" value="ANK_REPEAT"/>
    <property type="match status" value="3"/>
</dbReference>
<dbReference type="OrthoDB" id="366390at2759"/>
<dbReference type="VEuPathDB" id="TrichDB:TVAG_452820"/>
<feature type="repeat" description="ANK" evidence="3">
    <location>
        <begin position="248"/>
        <end position="280"/>
    </location>
</feature>
<dbReference type="SMART" id="SM00248">
    <property type="entry name" value="ANK"/>
    <property type="match status" value="3"/>
</dbReference>
<dbReference type="SMR" id="A2G7M9"/>
<keyword evidence="5" id="KW-1185">Reference proteome</keyword>
<dbReference type="Proteomes" id="UP000001542">
    <property type="component" value="Unassembled WGS sequence"/>
</dbReference>
<feature type="repeat" description="ANK" evidence="3">
    <location>
        <begin position="215"/>
        <end position="247"/>
    </location>
</feature>
<accession>A2G7M9</accession>
<evidence type="ECO:0000256" key="2">
    <source>
        <dbReference type="ARBA" id="ARBA00023043"/>
    </source>
</evidence>